<dbReference type="AlphaFoldDB" id="Q2INJ9"/>
<evidence type="ECO:0000313" key="2">
    <source>
        <dbReference type="EMBL" id="ABC80384.1"/>
    </source>
</evidence>
<dbReference type="SUPFAM" id="SSF74853">
    <property type="entry name" value="Lamin A/C globular tail domain"/>
    <property type="match status" value="1"/>
</dbReference>
<accession>Q2INJ9</accession>
<dbReference type="KEGG" id="ade:Adeh_0608"/>
<name>Q2INJ9_ANADE</name>
<dbReference type="HOGENOM" id="CLU_893218_0_0_7"/>
<dbReference type="OrthoDB" id="5524519at2"/>
<dbReference type="PROSITE" id="PS51841">
    <property type="entry name" value="LTD"/>
    <property type="match status" value="1"/>
</dbReference>
<evidence type="ECO:0000313" key="3">
    <source>
        <dbReference type="Proteomes" id="UP000001935"/>
    </source>
</evidence>
<protein>
    <recommendedName>
        <fullName evidence="1">LTD domain-containing protein</fullName>
    </recommendedName>
</protein>
<dbReference type="STRING" id="290397.Adeh_0608"/>
<sequence>MSGRRGWGTAAAVWAAALAAGCGLPEAAPHVRVVALEPAGPGVAPELDEAAVTFSAPVDPAGLADGARLVLVPADAVKAALEAVESEEGAAGLAQAVPARAALDADGARAVLRPDAPLRAHAAYALVLSSRARAADGRPVLDAEGRRRPSIASFETGAAAGPPPAPVLTEVRADAATPEAGGEYAELANLGEGPLDLYGHRLAKRTATGALSSCALPQDAVIAPGEVVLVAGGAYDGRYALPAGTRVLACGATALLGGVANDRPPELLLLDGRGETMASFGAGGVAPVCADAAAVKRDPAGPDAAWNLACAAGSPGAL</sequence>
<dbReference type="InterPro" id="IPR036415">
    <property type="entry name" value="Lamin_tail_dom_sf"/>
</dbReference>
<dbReference type="EMBL" id="CP000251">
    <property type="protein sequence ID" value="ABC80384.1"/>
    <property type="molecule type" value="Genomic_DNA"/>
</dbReference>
<organism evidence="2 3">
    <name type="scientific">Anaeromyxobacter dehalogenans (strain 2CP-C)</name>
    <dbReference type="NCBI Taxonomy" id="290397"/>
    <lineage>
        <taxon>Bacteria</taxon>
        <taxon>Pseudomonadati</taxon>
        <taxon>Myxococcota</taxon>
        <taxon>Myxococcia</taxon>
        <taxon>Myxococcales</taxon>
        <taxon>Cystobacterineae</taxon>
        <taxon>Anaeromyxobacteraceae</taxon>
        <taxon>Anaeromyxobacter</taxon>
    </lineage>
</organism>
<proteinExistence type="predicted"/>
<dbReference type="PROSITE" id="PS51257">
    <property type="entry name" value="PROKAR_LIPOPROTEIN"/>
    <property type="match status" value="1"/>
</dbReference>
<reference evidence="2" key="1">
    <citation type="submission" date="2006-01" db="EMBL/GenBank/DDBJ databases">
        <title>Complete sequence of Anaeromyxobacter dehalogenans 2CP-C.</title>
        <authorList>
            <consortium name="US DOE Joint Genome Institute"/>
            <person name="Copeland A."/>
            <person name="Lucas S."/>
            <person name="Lapidus A."/>
            <person name="Barry K."/>
            <person name="Detter J.C."/>
            <person name="Glavina T."/>
            <person name="Hammon N."/>
            <person name="Israni S."/>
            <person name="Pitluck S."/>
            <person name="Brettin T."/>
            <person name="Bruce D."/>
            <person name="Han C."/>
            <person name="Tapia R."/>
            <person name="Gilna P."/>
            <person name="Kiss H."/>
            <person name="Schmutz J."/>
            <person name="Larimer F."/>
            <person name="Land M."/>
            <person name="Kyrpides N."/>
            <person name="Anderson I."/>
            <person name="Sanford R.A."/>
            <person name="Ritalahti K.M."/>
            <person name="Thomas H.S."/>
            <person name="Kirby J.R."/>
            <person name="Zhulin I.B."/>
            <person name="Loeffler F.E."/>
            <person name="Richardson P."/>
        </authorList>
    </citation>
    <scope>NUCLEOTIDE SEQUENCE</scope>
    <source>
        <strain evidence="2">2CP-C</strain>
    </source>
</reference>
<evidence type="ECO:0000259" key="1">
    <source>
        <dbReference type="PROSITE" id="PS51841"/>
    </source>
</evidence>
<dbReference type="Proteomes" id="UP000001935">
    <property type="component" value="Chromosome"/>
</dbReference>
<feature type="domain" description="LTD" evidence="1">
    <location>
        <begin position="156"/>
        <end position="284"/>
    </location>
</feature>
<gene>
    <name evidence="2" type="ordered locus">Adeh_0608</name>
</gene>
<dbReference type="RefSeq" id="WP_011419667.1">
    <property type="nucleotide sequence ID" value="NC_007760.1"/>
</dbReference>
<dbReference type="InterPro" id="IPR001322">
    <property type="entry name" value="Lamin_tail_dom"/>
</dbReference>